<evidence type="ECO:0000313" key="2">
    <source>
        <dbReference type="EMBL" id="QEK13433.1"/>
    </source>
</evidence>
<dbReference type="OrthoDB" id="10003142at2"/>
<organism evidence="2 3">
    <name type="scientific">Crassaminicella thermophila</name>
    <dbReference type="NCBI Taxonomy" id="2599308"/>
    <lineage>
        <taxon>Bacteria</taxon>
        <taxon>Bacillati</taxon>
        <taxon>Bacillota</taxon>
        <taxon>Clostridia</taxon>
        <taxon>Eubacteriales</taxon>
        <taxon>Clostridiaceae</taxon>
        <taxon>Crassaminicella</taxon>
    </lineage>
</organism>
<dbReference type="Proteomes" id="UP000324646">
    <property type="component" value="Chromosome"/>
</dbReference>
<keyword evidence="1" id="KW-1133">Transmembrane helix</keyword>
<dbReference type="AlphaFoldDB" id="A0A5C0SG17"/>
<proteinExistence type="predicted"/>
<reference evidence="2 3" key="1">
    <citation type="submission" date="2019-07" db="EMBL/GenBank/DDBJ databases">
        <title>Complete genome of Crassaminicella thermophila SY095.</title>
        <authorList>
            <person name="Li X."/>
        </authorList>
    </citation>
    <scope>NUCLEOTIDE SEQUENCE [LARGE SCALE GENOMIC DNA]</scope>
    <source>
        <strain evidence="2 3">SY095</strain>
    </source>
</reference>
<dbReference type="RefSeq" id="WP_148810605.1">
    <property type="nucleotide sequence ID" value="NZ_CP042243.1"/>
</dbReference>
<keyword evidence="3" id="KW-1185">Reference proteome</keyword>
<feature type="transmembrane region" description="Helical" evidence="1">
    <location>
        <begin position="12"/>
        <end position="31"/>
    </location>
</feature>
<dbReference type="KEGG" id="crs:FQB35_14820"/>
<sequence>MEEQKKIKIFMRFIWLCIFIGISSIVYPLFFQQHLLVHSVSQNKDYEIIVKYKDAMLFGPQDINIYYKKSDEIFKHHLISTDLSNDGKRPNKSNCIIKWNENHAKLILLGEEQREEIFEIHFSESVEVKQLQTKY</sequence>
<accession>A0A5C0SG17</accession>
<dbReference type="EMBL" id="CP042243">
    <property type="protein sequence ID" value="QEK13433.1"/>
    <property type="molecule type" value="Genomic_DNA"/>
</dbReference>
<name>A0A5C0SG17_CRATE</name>
<protein>
    <submittedName>
        <fullName evidence="2">Uncharacterized protein</fullName>
    </submittedName>
</protein>
<keyword evidence="1" id="KW-0472">Membrane</keyword>
<evidence type="ECO:0000313" key="3">
    <source>
        <dbReference type="Proteomes" id="UP000324646"/>
    </source>
</evidence>
<keyword evidence="1" id="KW-0812">Transmembrane</keyword>
<evidence type="ECO:0000256" key="1">
    <source>
        <dbReference type="SAM" id="Phobius"/>
    </source>
</evidence>
<gene>
    <name evidence="2" type="ORF">FQB35_14820</name>
</gene>